<dbReference type="InterPro" id="IPR043915">
    <property type="entry name" value="P9_TM"/>
</dbReference>
<name>A0A159ZNV2_MIMIV</name>
<dbReference type="EMBL" id="KU761889">
    <property type="protein sequence ID" value="AMZ02912.1"/>
    <property type="molecule type" value="Genomic_DNA"/>
</dbReference>
<accession>A0A159ZNV2</accession>
<keyword evidence="1" id="KW-0472">Membrane</keyword>
<feature type="transmembrane region" description="Helical" evidence="1">
    <location>
        <begin position="62"/>
        <end position="80"/>
    </location>
</feature>
<keyword evidence="1" id="KW-1133">Transmembrane helix</keyword>
<sequence length="210" mass="24509">MSKQESDNVFWIYDPMILFRDGNYLKIFPTKDMTQIQVLNALTRLCIYLAIIFVLVSAISGYAYVPIIFILIIIVIYFFNNNKNSVQTEMFDDNYPNTNNSDNIDNTDNIMNKQNYKKISDYNPYMNLTLNDIGSGNDDLEANLVELPKDSNRKFYTTSSTTNPNKQEDFMKWIYDLPETCKENQACCLRHEDVRFKRHNPDIDSPTPNS</sequence>
<organism evidence="3 4">
    <name type="scientific">Mimivirus Bombay</name>
    <dbReference type="NCBI Taxonomy" id="1835008"/>
    <lineage>
        <taxon>Viruses</taxon>
        <taxon>Varidnaviria</taxon>
        <taxon>Bamfordvirae</taxon>
        <taxon>Nucleocytoviricota</taxon>
        <taxon>Megaviricetes</taxon>
        <taxon>Imitervirales</taxon>
        <taxon>Mimiviridae</taxon>
        <taxon>Megamimivirinae</taxon>
        <taxon>Mimivirus</taxon>
        <taxon>Mimivirus bradfordmassiliense</taxon>
    </lineage>
</organism>
<protein>
    <recommendedName>
        <fullName evidence="2">Minor capsid protein P9 transmembrane helices domain-containing protein</fullName>
    </recommendedName>
</protein>
<feature type="domain" description="Minor capsid protein P9 transmembrane helices" evidence="2">
    <location>
        <begin position="10"/>
        <end position="78"/>
    </location>
</feature>
<evidence type="ECO:0000313" key="3">
    <source>
        <dbReference type="EMBL" id="AMZ02912.1"/>
    </source>
</evidence>
<evidence type="ECO:0000256" key="1">
    <source>
        <dbReference type="SAM" id="Phobius"/>
    </source>
</evidence>
<proteinExistence type="predicted"/>
<dbReference type="Proteomes" id="UP000241559">
    <property type="component" value="Segment"/>
</dbReference>
<evidence type="ECO:0000259" key="2">
    <source>
        <dbReference type="Pfam" id="PF19066"/>
    </source>
</evidence>
<feature type="transmembrane region" description="Helical" evidence="1">
    <location>
        <begin position="38"/>
        <end position="56"/>
    </location>
</feature>
<keyword evidence="1" id="KW-0812">Transmembrane</keyword>
<reference evidence="3" key="1">
    <citation type="journal article" date="2016" name="Genom Data">
        <title>Isolation and complete genome sequencing of Mimivirus bombay, a Giant Virus in sewage of Mumbai, India.</title>
        <authorList>
            <person name="Chatterjee A."/>
            <person name="Ali F."/>
            <person name="Bange D."/>
            <person name="Kondabagil K."/>
        </authorList>
    </citation>
    <scope>NUCLEOTIDE SEQUENCE [LARGE SCALE GENOMIC DNA]</scope>
    <source>
        <strain evidence="3">1</strain>
    </source>
</reference>
<dbReference type="Pfam" id="PF19066">
    <property type="entry name" value="P9_TM"/>
    <property type="match status" value="1"/>
</dbReference>
<evidence type="ECO:0000313" key="4">
    <source>
        <dbReference type="Proteomes" id="UP000241559"/>
    </source>
</evidence>